<keyword evidence="8 17" id="KW-0479">Metal-binding</keyword>
<feature type="compositionally biased region" description="Acidic residues" evidence="18">
    <location>
        <begin position="136"/>
        <end position="149"/>
    </location>
</feature>
<keyword evidence="21" id="KW-1185">Reference proteome</keyword>
<keyword evidence="6" id="KW-0679">Respiratory chain</keyword>
<dbReference type="GO" id="GO:0006122">
    <property type="term" value="P:mitochondrial electron transport, ubiquinol to cytochrome c"/>
    <property type="evidence" value="ECO:0007669"/>
    <property type="project" value="TreeGrafter"/>
</dbReference>
<dbReference type="GO" id="GO:0005743">
    <property type="term" value="C:mitochondrial inner membrane"/>
    <property type="evidence" value="ECO:0007669"/>
    <property type="project" value="UniProtKB-SubCell"/>
</dbReference>
<reference evidence="20 21" key="1">
    <citation type="submission" date="2015-05" db="EMBL/GenBank/DDBJ databases">
        <authorList>
            <person name="Wang D.B."/>
            <person name="Wang M."/>
        </authorList>
    </citation>
    <scope>NUCLEOTIDE SEQUENCE [LARGE SCALE GENOMIC DNA]</scope>
    <source>
        <strain evidence="20">VL1</strain>
    </source>
</reference>
<evidence type="ECO:0000256" key="8">
    <source>
        <dbReference type="ARBA" id="ARBA00022723"/>
    </source>
</evidence>
<keyword evidence="7" id="KW-0812">Transmembrane</keyword>
<keyword evidence="9" id="KW-0999">Mitochondrion inner membrane</keyword>
<sequence length="574" mass="63293">MLARSCLRSTRALRNAPITIAKRAASSSSGAAEAAPASLNIAAIASTAVAAGSMAWYYHLYGPTAHAMTAAEEGLHPTKYPWVHEQWFSTFDHQALRRGFQVYREVCASCHSLARIPYRSLVGSVLTVDEAKALAEENEYPGEPNDEGEIEMRPGKLSDYLPSPYKNDEAARAANNGALPPDLSLIVKARHGGCNYIFNLLTGYPDEPPAGAQVAPGMNFNPYFPGTGIAMARVLFEDLVEYEDETPATTSQMAKDVVEFLNWAAEPEMDDRKKMGMKVLIVSSTLWALSVWVKKYKFAWLKSRKLVYQPPKQTDMPSVAEEHPRVLSAGKKRRRDNDADSLQGAIYEQAQHHIQQQYAFADFGKLLHHHDAALPLDAYDSLARKIMPIKRQRLLEAEDDNATYNPDGHHRARKHSRSPSGTAASRPQPAHRLTSSAALAPCHVCHRRPTKKSDLDSFAECHGCKARTCFVCLRQCKGWMPEAQQGERLSDVESRDYEEALSRSFHMEDADDAAAGHRVDLGQAETQGDQSAVGPRPAGDGWSSMGHQQVVCSKCCIERGQEGDVVCLGCLSQM</sequence>
<dbReference type="SUPFAM" id="SSF46626">
    <property type="entry name" value="Cytochrome c"/>
    <property type="match status" value="1"/>
</dbReference>
<dbReference type="InterPro" id="IPR021157">
    <property type="entry name" value="Cyt_c1_TM_anchor_C"/>
</dbReference>
<dbReference type="FunFam" id="1.20.5.100:FF:000003">
    <property type="entry name" value="Cytochrome c1, heme protein, mitochondrial"/>
    <property type="match status" value="1"/>
</dbReference>
<evidence type="ECO:0000256" key="13">
    <source>
        <dbReference type="ARBA" id="ARBA00023004"/>
    </source>
</evidence>
<dbReference type="GO" id="GO:0046872">
    <property type="term" value="F:metal ion binding"/>
    <property type="evidence" value="ECO:0007669"/>
    <property type="project" value="UniProtKB-KW"/>
</dbReference>
<feature type="binding site" description="covalent" evidence="17">
    <location>
        <position position="107"/>
    </location>
    <ligand>
        <name>heme c</name>
        <dbReference type="ChEBI" id="CHEBI:61717"/>
    </ligand>
</feature>
<evidence type="ECO:0000256" key="5">
    <source>
        <dbReference type="ARBA" id="ARBA00022617"/>
    </source>
</evidence>
<feature type="region of interest" description="Disordered" evidence="18">
    <location>
        <begin position="397"/>
        <end position="433"/>
    </location>
</feature>
<dbReference type="PANTHER" id="PTHR10266:SF3">
    <property type="entry name" value="CYTOCHROME C1, HEME PROTEIN, MITOCHONDRIAL"/>
    <property type="match status" value="1"/>
</dbReference>
<dbReference type="GO" id="GO:0008121">
    <property type="term" value="F:quinol-cytochrome-c reductase activity"/>
    <property type="evidence" value="ECO:0007669"/>
    <property type="project" value="UniProtKB-EC"/>
</dbReference>
<evidence type="ECO:0000256" key="9">
    <source>
        <dbReference type="ARBA" id="ARBA00022792"/>
    </source>
</evidence>
<dbReference type="Pfam" id="PF02167">
    <property type="entry name" value="Cytochrom_C1"/>
    <property type="match status" value="1"/>
</dbReference>
<gene>
    <name evidence="20" type="ORF">BN1708_013705</name>
</gene>
<name>A0A0G4LNK8_VERLO</name>
<dbReference type="SUPFAM" id="SSF81496">
    <property type="entry name" value="Cytochrome c1 subunit of cytochrome bc1 complex (Ubiquinol-cytochrome c reductase), transmembrane anchor"/>
    <property type="match status" value="1"/>
</dbReference>
<dbReference type="InterPro" id="IPR009056">
    <property type="entry name" value="Cyt_c-like_dom"/>
</dbReference>
<feature type="region of interest" description="Disordered" evidence="18">
    <location>
        <begin position="523"/>
        <end position="544"/>
    </location>
</feature>
<dbReference type="EMBL" id="CVQH01015669">
    <property type="protein sequence ID" value="CRK23504.1"/>
    <property type="molecule type" value="Genomic_DNA"/>
</dbReference>
<proteinExistence type="inferred from homology"/>
<dbReference type="PROSITE" id="PS51007">
    <property type="entry name" value="CYTC"/>
    <property type="match status" value="1"/>
</dbReference>
<dbReference type="Proteomes" id="UP000044602">
    <property type="component" value="Unassembled WGS sequence"/>
</dbReference>
<evidence type="ECO:0000256" key="1">
    <source>
        <dbReference type="ARBA" id="ARBA00004273"/>
    </source>
</evidence>
<feature type="region of interest" description="Disordered" evidence="18">
    <location>
        <begin position="136"/>
        <end position="156"/>
    </location>
</feature>
<dbReference type="PANTHER" id="PTHR10266">
    <property type="entry name" value="CYTOCHROME C1"/>
    <property type="match status" value="1"/>
</dbReference>
<evidence type="ECO:0000256" key="7">
    <source>
        <dbReference type="ARBA" id="ARBA00022692"/>
    </source>
</evidence>
<keyword evidence="4" id="KW-0813">Transport</keyword>
<keyword evidence="11" id="KW-0249">Electron transport</keyword>
<evidence type="ECO:0000256" key="12">
    <source>
        <dbReference type="ARBA" id="ARBA00022989"/>
    </source>
</evidence>
<evidence type="ECO:0000313" key="21">
    <source>
        <dbReference type="Proteomes" id="UP000044602"/>
    </source>
</evidence>
<feature type="binding site" description="covalent" evidence="17">
    <location>
        <position position="110"/>
    </location>
    <ligand>
        <name>heme c</name>
        <dbReference type="ChEBI" id="CHEBI:61717"/>
    </ligand>
</feature>
<keyword evidence="14" id="KW-0496">Mitochondrion</keyword>
<evidence type="ECO:0000256" key="15">
    <source>
        <dbReference type="ARBA" id="ARBA00023136"/>
    </source>
</evidence>
<feature type="domain" description="Cytochrome c" evidence="19">
    <location>
        <begin position="94"/>
        <end position="247"/>
    </location>
</feature>
<dbReference type="PRINTS" id="PR00603">
    <property type="entry name" value="CYTOCHROMEC1"/>
</dbReference>
<comment type="similarity">
    <text evidence="2">Belongs to the cytochrome c family.</text>
</comment>
<evidence type="ECO:0000256" key="2">
    <source>
        <dbReference type="ARBA" id="ARBA00006488"/>
    </source>
</evidence>
<keyword evidence="13 17" id="KW-0408">Iron</keyword>
<keyword evidence="10" id="KW-1278">Translocase</keyword>
<comment type="cofactor">
    <cofactor evidence="17">
        <name>heme c</name>
        <dbReference type="ChEBI" id="CHEBI:61717"/>
    </cofactor>
    <text evidence="17">Binds 1 heme c group covalently per subunit.</text>
</comment>
<evidence type="ECO:0000256" key="4">
    <source>
        <dbReference type="ARBA" id="ARBA00022448"/>
    </source>
</evidence>
<keyword evidence="5 17" id="KW-0349">Heme</keyword>
<evidence type="ECO:0000256" key="14">
    <source>
        <dbReference type="ARBA" id="ARBA00023128"/>
    </source>
</evidence>
<evidence type="ECO:0000256" key="16">
    <source>
        <dbReference type="ARBA" id="ARBA00029351"/>
    </source>
</evidence>
<feature type="binding site" description="covalent" evidence="17">
    <location>
        <position position="231"/>
    </location>
    <ligand>
        <name>heme c</name>
        <dbReference type="ChEBI" id="CHEBI:61717"/>
    </ligand>
</feature>
<keyword evidence="12" id="KW-1133">Transmembrane helix</keyword>
<dbReference type="Gene3D" id="1.10.760.10">
    <property type="entry name" value="Cytochrome c-like domain"/>
    <property type="match status" value="1"/>
</dbReference>
<protein>
    <recommendedName>
        <fullName evidence="3">quinol--cytochrome-c reductase</fullName>
        <ecNumber evidence="3">7.1.1.8</ecNumber>
    </recommendedName>
</protein>
<organism evidence="20 21">
    <name type="scientific">Verticillium longisporum</name>
    <name type="common">Verticillium dahliae var. longisporum</name>
    <dbReference type="NCBI Taxonomy" id="100787"/>
    <lineage>
        <taxon>Eukaryota</taxon>
        <taxon>Fungi</taxon>
        <taxon>Dikarya</taxon>
        <taxon>Ascomycota</taxon>
        <taxon>Pezizomycotina</taxon>
        <taxon>Sordariomycetes</taxon>
        <taxon>Hypocreomycetidae</taxon>
        <taxon>Glomerellales</taxon>
        <taxon>Plectosphaerellaceae</taxon>
        <taxon>Verticillium</taxon>
    </lineage>
</organism>
<evidence type="ECO:0000313" key="20">
    <source>
        <dbReference type="EMBL" id="CRK23504.1"/>
    </source>
</evidence>
<dbReference type="Gene3D" id="1.20.5.100">
    <property type="entry name" value="Cytochrome c1, transmembrane anchor, C-terminal"/>
    <property type="match status" value="1"/>
</dbReference>
<comment type="subcellular location">
    <subcellularLocation>
        <location evidence="1">Mitochondrion inner membrane</location>
    </subcellularLocation>
</comment>
<evidence type="ECO:0000256" key="6">
    <source>
        <dbReference type="ARBA" id="ARBA00022660"/>
    </source>
</evidence>
<feature type="binding site" description="covalent" evidence="17">
    <location>
        <position position="111"/>
    </location>
    <ligand>
        <name>heme c</name>
        <dbReference type="ChEBI" id="CHEBI:61717"/>
    </ligand>
</feature>
<comment type="catalytic activity">
    <reaction evidence="16">
        <text>a quinol + 2 Fe(III)-[cytochrome c](out) = a quinone + 2 Fe(II)-[cytochrome c](out) + 2 H(+)(out)</text>
        <dbReference type="Rhea" id="RHEA:11484"/>
        <dbReference type="Rhea" id="RHEA-COMP:10350"/>
        <dbReference type="Rhea" id="RHEA-COMP:14399"/>
        <dbReference type="ChEBI" id="CHEBI:15378"/>
        <dbReference type="ChEBI" id="CHEBI:24646"/>
        <dbReference type="ChEBI" id="CHEBI:29033"/>
        <dbReference type="ChEBI" id="CHEBI:29034"/>
        <dbReference type="ChEBI" id="CHEBI:132124"/>
        <dbReference type="EC" id="7.1.1.8"/>
    </reaction>
</comment>
<evidence type="ECO:0000259" key="19">
    <source>
        <dbReference type="PROSITE" id="PS51007"/>
    </source>
</evidence>
<evidence type="ECO:0000256" key="17">
    <source>
        <dbReference type="PIRSR" id="PIRSR602326-1"/>
    </source>
</evidence>
<evidence type="ECO:0000256" key="11">
    <source>
        <dbReference type="ARBA" id="ARBA00022982"/>
    </source>
</evidence>
<evidence type="ECO:0000256" key="18">
    <source>
        <dbReference type="SAM" id="MobiDB-lite"/>
    </source>
</evidence>
<evidence type="ECO:0000256" key="3">
    <source>
        <dbReference type="ARBA" id="ARBA00012951"/>
    </source>
</evidence>
<dbReference type="InterPro" id="IPR036909">
    <property type="entry name" value="Cyt_c-like_dom_sf"/>
</dbReference>
<evidence type="ECO:0000256" key="10">
    <source>
        <dbReference type="ARBA" id="ARBA00022967"/>
    </source>
</evidence>
<feature type="region of interest" description="Disordered" evidence="18">
    <location>
        <begin position="312"/>
        <end position="339"/>
    </location>
</feature>
<dbReference type="EC" id="7.1.1.8" evidence="3"/>
<dbReference type="InterPro" id="IPR002326">
    <property type="entry name" value="Cyt_c1"/>
</dbReference>
<dbReference type="STRING" id="100787.A0A0G4LNK8"/>
<dbReference type="AlphaFoldDB" id="A0A0G4LNK8"/>
<dbReference type="GO" id="GO:0020037">
    <property type="term" value="F:heme binding"/>
    <property type="evidence" value="ECO:0007669"/>
    <property type="project" value="InterPro"/>
</dbReference>
<dbReference type="FunFam" id="1.10.760.10:FF:000002">
    <property type="entry name" value="Cytochrome c1, heme protein"/>
    <property type="match status" value="1"/>
</dbReference>
<accession>A0A0G4LNK8</accession>
<keyword evidence="15" id="KW-0472">Membrane</keyword>